<dbReference type="AlphaFoldDB" id="A0A4Q9M4F7"/>
<organism evidence="1">
    <name type="scientific">Dichomitus squalens</name>
    <dbReference type="NCBI Taxonomy" id="114155"/>
    <lineage>
        <taxon>Eukaryota</taxon>
        <taxon>Fungi</taxon>
        <taxon>Dikarya</taxon>
        <taxon>Basidiomycota</taxon>
        <taxon>Agaricomycotina</taxon>
        <taxon>Agaricomycetes</taxon>
        <taxon>Polyporales</taxon>
        <taxon>Polyporaceae</taxon>
        <taxon>Dichomitus</taxon>
    </lineage>
</organism>
<accession>A0A4Q9M4F7</accession>
<dbReference type="Proteomes" id="UP000292957">
    <property type="component" value="Unassembled WGS sequence"/>
</dbReference>
<reference evidence="1" key="1">
    <citation type="submission" date="2019-01" db="EMBL/GenBank/DDBJ databases">
        <title>Draft genome sequences of three monokaryotic isolates of the white-rot basidiomycete fungus Dichomitus squalens.</title>
        <authorList>
            <consortium name="DOE Joint Genome Institute"/>
            <person name="Lopez S.C."/>
            <person name="Andreopoulos B."/>
            <person name="Pangilinan J."/>
            <person name="Lipzen A."/>
            <person name="Riley R."/>
            <person name="Ahrendt S."/>
            <person name="Ng V."/>
            <person name="Barry K."/>
            <person name="Daum C."/>
            <person name="Grigoriev I.V."/>
            <person name="Hilden K.S."/>
            <person name="Makela M.R."/>
            <person name="de Vries R.P."/>
        </authorList>
    </citation>
    <scope>NUCLEOTIDE SEQUENCE [LARGE SCALE GENOMIC DNA]</scope>
    <source>
        <strain evidence="1">OM18370.1</strain>
    </source>
</reference>
<protein>
    <submittedName>
        <fullName evidence="1">Uncharacterized protein</fullName>
    </submittedName>
</protein>
<name>A0A4Q9M4F7_9APHY</name>
<gene>
    <name evidence="1" type="ORF">BD311DRAFT_192209</name>
</gene>
<evidence type="ECO:0000313" key="1">
    <source>
        <dbReference type="EMBL" id="TBU21685.1"/>
    </source>
</evidence>
<sequence>MSELNHTTLKQIAGHLAGLVGKLPEPFVTFNKQKASYDFKFGEIDCTLGKETCSAPAQQPPWISYEIIASHGGSLYTASVNVWIRNPSSDIEVNREGLKRALEKFRDTPGTIMIDYDLNQ</sequence>
<proteinExistence type="predicted"/>
<dbReference type="EMBL" id="ML143584">
    <property type="protein sequence ID" value="TBU21685.1"/>
    <property type="molecule type" value="Genomic_DNA"/>
</dbReference>